<dbReference type="SUPFAM" id="SSF56925">
    <property type="entry name" value="OMPA-like"/>
    <property type="match status" value="1"/>
</dbReference>
<evidence type="ECO:0000313" key="2">
    <source>
        <dbReference type="EMBL" id="PRY79643.1"/>
    </source>
</evidence>
<keyword evidence="3" id="KW-1185">Reference proteome</keyword>
<dbReference type="Proteomes" id="UP000238007">
    <property type="component" value="Unassembled WGS sequence"/>
</dbReference>
<reference evidence="2 3" key="1">
    <citation type="submission" date="2018-03" db="EMBL/GenBank/DDBJ databases">
        <title>Genomic Encyclopedia of Archaeal and Bacterial Type Strains, Phase II (KMG-II): from individual species to whole genera.</title>
        <authorList>
            <person name="Goeker M."/>
        </authorList>
    </citation>
    <scope>NUCLEOTIDE SEQUENCE [LARGE SCALE GENOMIC DNA]</scope>
    <source>
        <strain evidence="2 3">DSM 101533</strain>
    </source>
</reference>
<name>A0A2T0W374_9RHOB</name>
<feature type="chain" id="PRO_5015784823" description="Outer membrane protein beta-barrel domain-containing protein" evidence="1">
    <location>
        <begin position="20"/>
        <end position="154"/>
    </location>
</feature>
<keyword evidence="1" id="KW-0732">Signal</keyword>
<dbReference type="AlphaFoldDB" id="A0A2T0W374"/>
<gene>
    <name evidence="2" type="ORF">CLV80_102288</name>
</gene>
<dbReference type="RefSeq" id="WP_106355003.1">
    <property type="nucleotide sequence ID" value="NZ_PVTP01000002.1"/>
</dbReference>
<accession>A0A2T0W374</accession>
<evidence type="ECO:0000256" key="1">
    <source>
        <dbReference type="SAM" id="SignalP"/>
    </source>
</evidence>
<dbReference type="EMBL" id="PVTP01000002">
    <property type="protein sequence ID" value="PRY79643.1"/>
    <property type="molecule type" value="Genomic_DNA"/>
</dbReference>
<sequence length="154" mass="15879">MKTIILGAAFAALAGAASAQNFYAGAALDYAYPHSGDTQTLGSLIGGVGFGQGLYGYGAEVEVGGHAGGDADYGTQRLRAWGSYDLGTVSARVAGGITEYDLQSGSADGYNLGVGVETGFTDRVTLRAEFIRDFMDDNSTAAVTTTRIGAFYNF</sequence>
<proteinExistence type="predicted"/>
<dbReference type="InterPro" id="IPR011250">
    <property type="entry name" value="OMP/PagP_B-barrel"/>
</dbReference>
<comment type="caution">
    <text evidence="2">The sequence shown here is derived from an EMBL/GenBank/DDBJ whole genome shotgun (WGS) entry which is preliminary data.</text>
</comment>
<feature type="signal peptide" evidence="1">
    <location>
        <begin position="1"/>
        <end position="19"/>
    </location>
</feature>
<organism evidence="2 3">
    <name type="scientific">Yoonia maritima</name>
    <dbReference type="NCBI Taxonomy" id="1435347"/>
    <lineage>
        <taxon>Bacteria</taxon>
        <taxon>Pseudomonadati</taxon>
        <taxon>Pseudomonadota</taxon>
        <taxon>Alphaproteobacteria</taxon>
        <taxon>Rhodobacterales</taxon>
        <taxon>Paracoccaceae</taxon>
        <taxon>Yoonia</taxon>
    </lineage>
</organism>
<evidence type="ECO:0008006" key="4">
    <source>
        <dbReference type="Google" id="ProtNLM"/>
    </source>
</evidence>
<dbReference type="OrthoDB" id="7865109at2"/>
<evidence type="ECO:0000313" key="3">
    <source>
        <dbReference type="Proteomes" id="UP000238007"/>
    </source>
</evidence>
<protein>
    <recommendedName>
        <fullName evidence="4">Outer membrane protein beta-barrel domain-containing protein</fullName>
    </recommendedName>
</protein>